<dbReference type="Gene3D" id="1.20.120.330">
    <property type="entry name" value="Nucleotidyltransferases domain 2"/>
    <property type="match status" value="1"/>
</dbReference>
<accession>A0ABT9VTM1</accession>
<comment type="caution">
    <text evidence="1">The sequence shown here is derived from an EMBL/GenBank/DDBJ whole genome shotgun (WGS) entry which is preliminary data.</text>
</comment>
<sequence>MSTRYVRKSLNKSRDFLKTGKEELRNDSINSGVSALYYAAFQAVCAVVLSDGTPNTSGIVTEKQVLDYLEERSNSDLFAFYKNLMYLKHNASTNLQEVLPLNEAMSLSERVEKFIQAIDIHSDAAAAKEFTLFEEKKVDINRTEETNREPVQPLNTPVLKKGSTIEEAISSLRSPVKYQFKEVTVEEALINIHMETENREAFHLGVIQKNSFLTSVPVSPNHFEKLLNGNISFVFIPNLVGEFIEVVEASESSIGKAAQFTGRMITAKVVDTEPFKDNDYIVATISPVIFNAE</sequence>
<keyword evidence="2" id="KW-1185">Reference proteome</keyword>
<evidence type="ECO:0000313" key="2">
    <source>
        <dbReference type="Proteomes" id="UP001235840"/>
    </source>
</evidence>
<evidence type="ECO:0000313" key="1">
    <source>
        <dbReference type="EMBL" id="MDQ0164331.1"/>
    </source>
</evidence>
<proteinExistence type="predicted"/>
<gene>
    <name evidence="1" type="ORF">J2S11_000230</name>
</gene>
<reference evidence="1 2" key="1">
    <citation type="submission" date="2023-07" db="EMBL/GenBank/DDBJ databases">
        <title>Genomic Encyclopedia of Type Strains, Phase IV (KMG-IV): sequencing the most valuable type-strain genomes for metagenomic binning, comparative biology and taxonomic classification.</title>
        <authorList>
            <person name="Goeker M."/>
        </authorList>
    </citation>
    <scope>NUCLEOTIDE SEQUENCE [LARGE SCALE GENOMIC DNA]</scope>
    <source>
        <strain evidence="1 2">DSM 12751</strain>
    </source>
</reference>
<dbReference type="Proteomes" id="UP001235840">
    <property type="component" value="Unassembled WGS sequence"/>
</dbReference>
<dbReference type="EMBL" id="JAUSTY010000001">
    <property type="protein sequence ID" value="MDQ0164331.1"/>
    <property type="molecule type" value="Genomic_DNA"/>
</dbReference>
<dbReference type="RefSeq" id="WP_307389779.1">
    <property type="nucleotide sequence ID" value="NZ_BAAADK010000009.1"/>
</dbReference>
<organism evidence="1 2">
    <name type="scientific">Caldalkalibacillus horti</name>
    <dbReference type="NCBI Taxonomy" id="77523"/>
    <lineage>
        <taxon>Bacteria</taxon>
        <taxon>Bacillati</taxon>
        <taxon>Bacillota</taxon>
        <taxon>Bacilli</taxon>
        <taxon>Bacillales</taxon>
        <taxon>Bacillaceae</taxon>
        <taxon>Caldalkalibacillus</taxon>
    </lineage>
</organism>
<protein>
    <submittedName>
        <fullName evidence="1">Uncharacterized protein (UPF0332 family)</fullName>
    </submittedName>
</protein>
<name>A0ABT9VTM1_9BACI</name>